<evidence type="ECO:0000313" key="12">
    <source>
        <dbReference type="Proteomes" id="UP000318582"/>
    </source>
</evidence>
<keyword evidence="9 10" id="KW-0472">Membrane</keyword>
<feature type="transmembrane region" description="Helical" evidence="10">
    <location>
        <begin position="346"/>
        <end position="368"/>
    </location>
</feature>
<keyword evidence="7 10" id="KW-0256">Endoplasmic reticulum</keyword>
<dbReference type="UniPathway" id="UPA00378"/>
<comment type="pathway">
    <text evidence="2">Protein modification; protein glycosylation.</text>
</comment>
<evidence type="ECO:0000256" key="6">
    <source>
        <dbReference type="ARBA" id="ARBA00022692"/>
    </source>
</evidence>
<gene>
    <name evidence="11" type="ORF">PhCBS80983_g01858</name>
</gene>
<feature type="transmembrane region" description="Helical" evidence="10">
    <location>
        <begin position="96"/>
        <end position="121"/>
    </location>
</feature>
<accession>A0A507E9B3</accession>
<evidence type="ECO:0000313" key="11">
    <source>
        <dbReference type="EMBL" id="TPX60331.1"/>
    </source>
</evidence>
<sequence length="572" mass="64773">MRADCDEVFNYWEPTHYLQYGRGMQTWEYSPDYAIRSWTYAWLYSIVGRFMELLVSRDKITVFYETRGALAIASAFCEAKLYEAVATNVSPKVGQYFLLISMVSTGMFISSTAYLPSSFAMYAVTLAMAYSFRPLGRPRTYAVVMLIGAGALLGWPFSAAAGLPFVVEELLLSSNALTRLRHMVEAGIVSLAVILGPMVALDSLLYGKLAIVPWSIVRYNIFSGSDRGPDIYGTEPWWFYLLNGTLNFNLAFPMALLSLPAVIVNVTIMKPSRSVKRLLVKLLPVYLWLGIFTLQPHKEERFLFVVYPLICLNAAMTLFVVGSWINAISARFTLPSTASKITSSCIWTFLALFTAVSLSRTLALYLHYHAPIDVFHHVKDLPLPPPASSNSNRGSGGERALCVGKEWYRFPSHYFLPDDIRLRYLKSDFRGLLPKYFEEPAVEHKETPARGNATAAALSDPERRRLAHRLTYIVPDGMNDRNEEVTDRYVDISHCDYIVDYTPPHPSTTLYDPTASEPLYALDTRTWAKHYCTPFLDAPQSARVTRAFYVPGMDRGNTFNRWGEYCLLRRKE</sequence>
<feature type="transmembrane region" description="Helical" evidence="10">
    <location>
        <begin position="302"/>
        <end position="325"/>
    </location>
</feature>
<protein>
    <recommendedName>
        <fullName evidence="10">Mannosyltransferase</fullName>
        <ecNumber evidence="10">2.4.1.-</ecNumber>
    </recommendedName>
</protein>
<feature type="transmembrane region" description="Helical" evidence="10">
    <location>
        <begin position="188"/>
        <end position="217"/>
    </location>
</feature>
<comment type="subcellular location">
    <subcellularLocation>
        <location evidence="1 10">Endoplasmic reticulum membrane</location>
        <topology evidence="1 10">Multi-pass membrane protein</topology>
    </subcellularLocation>
</comment>
<dbReference type="PANTHER" id="PTHR22760:SF2">
    <property type="entry name" value="ALPHA-1,2-MANNOSYLTRANSFERASE ALG9"/>
    <property type="match status" value="1"/>
</dbReference>
<dbReference type="GO" id="GO:0005789">
    <property type="term" value="C:endoplasmic reticulum membrane"/>
    <property type="evidence" value="ECO:0007669"/>
    <property type="project" value="UniProtKB-SubCell"/>
</dbReference>
<dbReference type="EMBL" id="QEAQ01000016">
    <property type="protein sequence ID" value="TPX60331.1"/>
    <property type="molecule type" value="Genomic_DNA"/>
</dbReference>
<keyword evidence="5" id="KW-0808">Transferase</keyword>
<feature type="transmembrane region" description="Helical" evidence="10">
    <location>
        <begin position="141"/>
        <end position="167"/>
    </location>
</feature>
<keyword evidence="4 10" id="KW-0328">Glycosyltransferase</keyword>
<reference evidence="11 12" key="1">
    <citation type="journal article" date="2019" name="Sci. Rep.">
        <title>Comparative genomics of chytrid fungi reveal insights into the obligate biotrophic and pathogenic lifestyle of Synchytrium endobioticum.</title>
        <authorList>
            <person name="van de Vossenberg B.T.L.H."/>
            <person name="Warris S."/>
            <person name="Nguyen H.D.T."/>
            <person name="van Gent-Pelzer M.P.E."/>
            <person name="Joly D.L."/>
            <person name="van de Geest H.C."/>
            <person name="Bonants P.J.M."/>
            <person name="Smith D.S."/>
            <person name="Levesque C.A."/>
            <person name="van der Lee T.A.J."/>
        </authorList>
    </citation>
    <scope>NUCLEOTIDE SEQUENCE [LARGE SCALE GENOMIC DNA]</scope>
    <source>
        <strain evidence="11 12">CBS 809.83</strain>
    </source>
</reference>
<keyword evidence="8 10" id="KW-1133">Transmembrane helix</keyword>
<evidence type="ECO:0000256" key="1">
    <source>
        <dbReference type="ARBA" id="ARBA00004477"/>
    </source>
</evidence>
<evidence type="ECO:0000256" key="5">
    <source>
        <dbReference type="ARBA" id="ARBA00022679"/>
    </source>
</evidence>
<feature type="transmembrane region" description="Helical" evidence="10">
    <location>
        <begin position="278"/>
        <end position="296"/>
    </location>
</feature>
<dbReference type="PANTHER" id="PTHR22760">
    <property type="entry name" value="GLYCOSYLTRANSFERASE"/>
    <property type="match status" value="1"/>
</dbReference>
<dbReference type="Pfam" id="PF03901">
    <property type="entry name" value="Glyco_transf_22"/>
    <property type="match status" value="1"/>
</dbReference>
<organism evidence="11 12">
    <name type="scientific">Powellomyces hirtus</name>
    <dbReference type="NCBI Taxonomy" id="109895"/>
    <lineage>
        <taxon>Eukaryota</taxon>
        <taxon>Fungi</taxon>
        <taxon>Fungi incertae sedis</taxon>
        <taxon>Chytridiomycota</taxon>
        <taxon>Chytridiomycota incertae sedis</taxon>
        <taxon>Chytridiomycetes</taxon>
        <taxon>Spizellomycetales</taxon>
        <taxon>Powellomycetaceae</taxon>
        <taxon>Powellomyces</taxon>
    </lineage>
</organism>
<dbReference type="GO" id="GO:0000026">
    <property type="term" value="F:alpha-1,2-mannosyltransferase activity"/>
    <property type="evidence" value="ECO:0007669"/>
    <property type="project" value="TreeGrafter"/>
</dbReference>
<evidence type="ECO:0000256" key="8">
    <source>
        <dbReference type="ARBA" id="ARBA00022989"/>
    </source>
</evidence>
<evidence type="ECO:0000256" key="3">
    <source>
        <dbReference type="ARBA" id="ARBA00007063"/>
    </source>
</evidence>
<dbReference type="AlphaFoldDB" id="A0A507E9B3"/>
<evidence type="ECO:0000256" key="4">
    <source>
        <dbReference type="ARBA" id="ARBA00022676"/>
    </source>
</evidence>
<name>A0A507E9B3_9FUNG</name>
<keyword evidence="6 10" id="KW-0812">Transmembrane</keyword>
<proteinExistence type="inferred from homology"/>
<comment type="similarity">
    <text evidence="3 10">Belongs to the glycosyltransferase 22 family.</text>
</comment>
<dbReference type="EC" id="2.4.1.-" evidence="10"/>
<dbReference type="Proteomes" id="UP000318582">
    <property type="component" value="Unassembled WGS sequence"/>
</dbReference>
<feature type="transmembrane region" description="Helical" evidence="10">
    <location>
        <begin position="237"/>
        <end position="266"/>
    </location>
</feature>
<dbReference type="GO" id="GO:0006487">
    <property type="term" value="P:protein N-linked glycosylation"/>
    <property type="evidence" value="ECO:0007669"/>
    <property type="project" value="TreeGrafter"/>
</dbReference>
<keyword evidence="12" id="KW-1185">Reference proteome</keyword>
<dbReference type="InterPro" id="IPR005599">
    <property type="entry name" value="GPI_mannosylTrfase"/>
</dbReference>
<dbReference type="STRING" id="109895.A0A507E9B3"/>
<evidence type="ECO:0000256" key="7">
    <source>
        <dbReference type="ARBA" id="ARBA00022824"/>
    </source>
</evidence>
<evidence type="ECO:0000256" key="9">
    <source>
        <dbReference type="ARBA" id="ARBA00023136"/>
    </source>
</evidence>
<comment type="caution">
    <text evidence="11">The sequence shown here is derived from an EMBL/GenBank/DDBJ whole genome shotgun (WGS) entry which is preliminary data.</text>
</comment>
<evidence type="ECO:0000256" key="2">
    <source>
        <dbReference type="ARBA" id="ARBA00004922"/>
    </source>
</evidence>
<evidence type="ECO:0000256" key="10">
    <source>
        <dbReference type="RuleBase" id="RU363075"/>
    </source>
</evidence>